<evidence type="ECO:0000313" key="3">
    <source>
        <dbReference type="Proteomes" id="UP000199670"/>
    </source>
</evidence>
<dbReference type="Proteomes" id="UP000199670">
    <property type="component" value="Unassembled WGS sequence"/>
</dbReference>
<protein>
    <submittedName>
        <fullName evidence="2">Sel1 repeat-containing protein</fullName>
    </submittedName>
</protein>
<name>A0A1C4DCZ5_9GAMM</name>
<dbReference type="Pfam" id="PF08238">
    <property type="entry name" value="Sel1"/>
    <property type="match status" value="7"/>
</dbReference>
<dbReference type="EMBL" id="FMAQ01000016">
    <property type="protein sequence ID" value="SCC29247.1"/>
    <property type="molecule type" value="Genomic_DNA"/>
</dbReference>
<dbReference type="InterPro" id="IPR011990">
    <property type="entry name" value="TPR-like_helical_dom_sf"/>
</dbReference>
<dbReference type="SUPFAM" id="SSF81901">
    <property type="entry name" value="HCP-like"/>
    <property type="match status" value="2"/>
</dbReference>
<gene>
    <name evidence="2" type="ORF">GA0061081_1162</name>
</gene>
<dbReference type="InterPro" id="IPR006597">
    <property type="entry name" value="Sel1-like"/>
</dbReference>
<dbReference type="PANTHER" id="PTHR11102:SF160">
    <property type="entry name" value="ERAD-ASSOCIATED E3 UBIQUITIN-PROTEIN LIGASE COMPONENT HRD3"/>
    <property type="match status" value="1"/>
</dbReference>
<dbReference type="InterPro" id="IPR050767">
    <property type="entry name" value="Sel1_AlgK"/>
</dbReference>
<keyword evidence="3" id="KW-1185">Reference proteome</keyword>
<feature type="chain" id="PRO_5008690415" evidence="1">
    <location>
        <begin position="23"/>
        <end position="880"/>
    </location>
</feature>
<dbReference type="AlphaFoldDB" id="A0A1C4DCZ5"/>
<keyword evidence="1" id="KW-0732">Signal</keyword>
<dbReference type="SMART" id="SM00671">
    <property type="entry name" value="SEL1"/>
    <property type="match status" value="6"/>
</dbReference>
<dbReference type="STRING" id="1798182.GA0061081_1162"/>
<organism evidence="2 3">
    <name type="scientific">Gilliamella bombicola</name>
    <dbReference type="NCBI Taxonomy" id="1798182"/>
    <lineage>
        <taxon>Bacteria</taxon>
        <taxon>Pseudomonadati</taxon>
        <taxon>Pseudomonadota</taxon>
        <taxon>Gammaproteobacteria</taxon>
        <taxon>Orbales</taxon>
        <taxon>Orbaceae</taxon>
        <taxon>Gilliamella</taxon>
    </lineage>
</organism>
<proteinExistence type="predicted"/>
<feature type="signal peptide" evidence="1">
    <location>
        <begin position="1"/>
        <end position="22"/>
    </location>
</feature>
<accession>A0A1C4DCZ5</accession>
<dbReference type="RefSeq" id="WP_091350505.1">
    <property type="nucleotide sequence ID" value="NZ_FMAQ01000016.1"/>
</dbReference>
<reference evidence="3" key="1">
    <citation type="submission" date="2016-08" db="EMBL/GenBank/DDBJ databases">
        <authorList>
            <person name="Varghese N."/>
            <person name="Submissions Spin"/>
        </authorList>
    </citation>
    <scope>NUCLEOTIDE SEQUENCE [LARGE SCALE GENOMIC DNA]</scope>
    <source>
        <strain evidence="3">R-53248</strain>
    </source>
</reference>
<dbReference type="OrthoDB" id="6120455at2"/>
<evidence type="ECO:0000256" key="1">
    <source>
        <dbReference type="SAM" id="SignalP"/>
    </source>
</evidence>
<sequence length="880" mass="102221">MRNLKLLSLFSMVCAFSSDAFADTISQNVWSLAINKHDSVAQYTVAHAYNPLVENKDLDCETNQFYLKSKNKKLQGCYDKSADKYIEFLTKAAENSSPSPLAQTDLGIAYIEGELVAKDIKKGLYWLEKAASPISDKAKLSLTEGNSKFDKQLMKNGVGLAQYVLGKLYHQGIEVKADYDKAIKYYEMASQSDDFGSYDAPQYQLYQLYKNKVNNPKMALYWLEQSLGNMKYNDEWDAATEIVDYFLDGGQIDGSKSEQPNYPWAAKWLIEFVKGRSLKDETRQKMAFQLAWLYLNGLGVERDPKEAATYYHLGMNINPDVNFDIQSSNEQTLQEQFLLNVIKPIYENIDNNQTIEYSAFFETIYPDKFKKIQATLDYANNLYIENASKTVEAIFGDNLKDEQIFYAQLDKELQSYSDLEEFPHTSPLLALAQHRGIAYGFYRDAENLMGKSSNELIKLYQAALKIEPNNPIILYRFGTLYDFILQDTNTAISYYKQAADLGDAVANYRLGVIYYLGKNIEQNYHEAWRYLDLAAKQYYVPAQNFLITIDKSHPEFEWLTTQYIEHQQTYRSPTVMVDGEDWLKVQKANNPSPKVIYHLTKHNSDRNGLKTYEGCKAAIELATQGNTLAQRELVKQLNKNYFLCTPEQNLIFSWIDSIYRDDQYKQFLKLKYYKFTKTDEQYQKELNNLADNQNHYAIIELLNNTQRYYDSRDDNYLSKIKMLLKSGNVSAAELLIRYYTLDSYLNSDYHQIPNSIYQHTKAILLRNDLANYVSALPEQTYTEPKYIYADNMLSSSDIYQMWFELADMHEQGVDIPKNNIFAYVWYSLLVEHNQTQALNKVQELKAQLTAEELTKTNDKLNQYRNLYRFLPLTHVELNQE</sequence>
<dbReference type="Gene3D" id="1.25.40.10">
    <property type="entry name" value="Tetratricopeptide repeat domain"/>
    <property type="match status" value="4"/>
</dbReference>
<dbReference type="PANTHER" id="PTHR11102">
    <property type="entry name" value="SEL-1-LIKE PROTEIN"/>
    <property type="match status" value="1"/>
</dbReference>
<evidence type="ECO:0000313" key="2">
    <source>
        <dbReference type="EMBL" id="SCC29247.1"/>
    </source>
</evidence>